<dbReference type="InterPro" id="IPR010809">
    <property type="entry name" value="FliD_C"/>
</dbReference>
<evidence type="ECO:0000256" key="2">
    <source>
        <dbReference type="ARBA" id="ARBA00011255"/>
    </source>
</evidence>
<dbReference type="EMBL" id="CP040899">
    <property type="protein sequence ID" value="QDB78160.1"/>
    <property type="molecule type" value="Genomic_DNA"/>
</dbReference>
<protein>
    <recommendedName>
        <fullName evidence="5">Flagellar hook-associated protein 2</fullName>
        <shortName evidence="5">HAP2</shortName>
    </recommendedName>
    <alternativeName>
        <fullName evidence="5">Flagellar cap protein</fullName>
    </alternativeName>
</protein>
<comment type="function">
    <text evidence="5">Required for morphogenesis and for the elongation of the flagellar filament by facilitating polymerization of the flagellin monomers at the tip of growing filament. Forms a capping structure, which prevents flagellin subunits (transported through the central channel of the flagellum) from leaking out without polymerization at the distal end.</text>
</comment>
<feature type="domain" description="Flagellar hook-associated protein 2 N-terminal" evidence="6">
    <location>
        <begin position="10"/>
        <end position="105"/>
    </location>
</feature>
<evidence type="ECO:0000313" key="8">
    <source>
        <dbReference type="EMBL" id="QDB78160.1"/>
    </source>
</evidence>
<dbReference type="Pfam" id="PF07195">
    <property type="entry name" value="FliD_C"/>
    <property type="match status" value="1"/>
</dbReference>
<comment type="similarity">
    <text evidence="1 5">Belongs to the FliD family.</text>
</comment>
<reference evidence="8 9" key="1">
    <citation type="submission" date="2019-05" db="EMBL/GenBank/DDBJ databases">
        <title>Georgenia *** sp. nov., and Georgenia *** sp. nov., isolated from the intestinal contents of plateau pika (Ochotona curzoniae) in the Qinghai-Tibet plateau of China.</title>
        <authorList>
            <person name="Tian Z."/>
        </authorList>
    </citation>
    <scope>NUCLEOTIDE SEQUENCE [LARGE SCALE GENOMIC DNA]</scope>
    <source>
        <strain evidence="8 9">Z294</strain>
    </source>
</reference>
<evidence type="ECO:0000256" key="4">
    <source>
        <dbReference type="ARBA" id="ARBA00023143"/>
    </source>
</evidence>
<sequence length="444" mass="44920">MTIGIDGMASGLDTGAIIDGLVAIQRNQQVLLKQKSSVASSIVTALQALNSRVASLATAGEKVAAPASWAVTKASSSSDAVTVSAAPNAKPGVVELRVDRLASGQVSLVDPAALTGPFTITVGGTDHEVAPSSPHIDDVVAAINDARGTTGVSATKLRTGTDGDGNAVYGLQLTGATGSGGAFSLTAGGQDVAATTLAQAGDAEVTLWPSAGGSHRLTSTTNTFDGLLDGVDLTVSTVSADPVRVTVATDPAAQVALADELVGNVSIVLSEIASRTRTTTSTDAAGNTVVSGGVFSGDSAIRFLTSDIQSAVTRPVDGRSPSSVGISLDRYGAISLDKAAFTKALTEDPEGATAMIQAIAGRVAEVAERASSSAEGTITRKITSQESVVKDLGSQVAKWDQRLDARRAQLVAQFSAMEVRLSQLQSTQSWLTNQIAGLTASSQQ</sequence>
<dbReference type="Proteomes" id="UP000313948">
    <property type="component" value="Chromosome"/>
</dbReference>
<comment type="subcellular location">
    <subcellularLocation>
        <location evidence="5">Secreted</location>
    </subcellularLocation>
    <subcellularLocation>
        <location evidence="5">Bacterial flagellum</location>
    </subcellularLocation>
</comment>
<evidence type="ECO:0000259" key="7">
    <source>
        <dbReference type="Pfam" id="PF07195"/>
    </source>
</evidence>
<dbReference type="PANTHER" id="PTHR30288:SF0">
    <property type="entry name" value="FLAGELLAR HOOK-ASSOCIATED PROTEIN 2"/>
    <property type="match status" value="1"/>
</dbReference>
<dbReference type="InterPro" id="IPR003481">
    <property type="entry name" value="FliD_N"/>
</dbReference>
<accession>A0ABX5VNN8</accession>
<evidence type="ECO:0000256" key="5">
    <source>
        <dbReference type="RuleBase" id="RU362066"/>
    </source>
</evidence>
<evidence type="ECO:0000313" key="9">
    <source>
        <dbReference type="Proteomes" id="UP000313948"/>
    </source>
</evidence>
<keyword evidence="5" id="KW-0964">Secreted</keyword>
<keyword evidence="4 5" id="KW-0975">Bacterial flagellum</keyword>
<evidence type="ECO:0000259" key="6">
    <source>
        <dbReference type="Pfam" id="PF02465"/>
    </source>
</evidence>
<dbReference type="PANTHER" id="PTHR30288">
    <property type="entry name" value="FLAGELLAR CAP/ASSEMBLY PROTEIN FLID"/>
    <property type="match status" value="1"/>
</dbReference>
<proteinExistence type="inferred from homology"/>
<keyword evidence="3" id="KW-0175">Coiled coil</keyword>
<dbReference type="RefSeq" id="WP_139947497.1">
    <property type="nucleotide sequence ID" value="NZ_CP040899.1"/>
</dbReference>
<evidence type="ECO:0000256" key="1">
    <source>
        <dbReference type="ARBA" id="ARBA00009764"/>
    </source>
</evidence>
<feature type="domain" description="Flagellar hook-associated protein 2 C-terminal" evidence="7">
    <location>
        <begin position="215"/>
        <end position="425"/>
    </location>
</feature>
<name>A0ABX5VNN8_9MICO</name>
<gene>
    <name evidence="8" type="ORF">FE251_01310</name>
</gene>
<dbReference type="InterPro" id="IPR040026">
    <property type="entry name" value="FliD"/>
</dbReference>
<evidence type="ECO:0000256" key="3">
    <source>
        <dbReference type="ARBA" id="ARBA00023054"/>
    </source>
</evidence>
<organism evidence="8 9">
    <name type="scientific">Georgenia wutianyii</name>
    <dbReference type="NCBI Taxonomy" id="2585135"/>
    <lineage>
        <taxon>Bacteria</taxon>
        <taxon>Bacillati</taxon>
        <taxon>Actinomycetota</taxon>
        <taxon>Actinomycetes</taxon>
        <taxon>Micrococcales</taxon>
        <taxon>Bogoriellaceae</taxon>
        <taxon>Georgenia</taxon>
    </lineage>
</organism>
<comment type="subunit">
    <text evidence="2 5">Homopentamer.</text>
</comment>
<keyword evidence="9" id="KW-1185">Reference proteome</keyword>
<dbReference type="Pfam" id="PF02465">
    <property type="entry name" value="FliD_N"/>
    <property type="match status" value="1"/>
</dbReference>